<accession>A0A840QID6</accession>
<gene>
    <name evidence="1" type="ORF">BJ970_004677</name>
</gene>
<dbReference type="Proteomes" id="UP000584374">
    <property type="component" value="Unassembled WGS sequence"/>
</dbReference>
<keyword evidence="2" id="KW-1185">Reference proteome</keyword>
<evidence type="ECO:0000313" key="1">
    <source>
        <dbReference type="EMBL" id="MBB5157143.1"/>
    </source>
</evidence>
<proteinExistence type="predicted"/>
<reference evidence="1 2" key="1">
    <citation type="submission" date="2020-08" db="EMBL/GenBank/DDBJ databases">
        <title>Sequencing the genomes of 1000 actinobacteria strains.</title>
        <authorList>
            <person name="Klenk H.-P."/>
        </authorList>
    </citation>
    <scope>NUCLEOTIDE SEQUENCE [LARGE SCALE GENOMIC DNA]</scope>
    <source>
        <strain evidence="1 2">DSM 45584</strain>
    </source>
</reference>
<dbReference type="RefSeq" id="WP_246471858.1">
    <property type="nucleotide sequence ID" value="NZ_JACHIW010000001.1"/>
</dbReference>
<sequence length="52" mass="5610">MPDTVFPVRQQCGAVPGHDLVAVVVEPRVRIETMPNPGREALGRSPVQMLSA</sequence>
<dbReference type="EMBL" id="JACHIW010000001">
    <property type="protein sequence ID" value="MBB5157143.1"/>
    <property type="molecule type" value="Genomic_DNA"/>
</dbReference>
<dbReference type="AlphaFoldDB" id="A0A840QID6"/>
<evidence type="ECO:0000313" key="2">
    <source>
        <dbReference type="Proteomes" id="UP000584374"/>
    </source>
</evidence>
<comment type="caution">
    <text evidence="1">The sequence shown here is derived from an EMBL/GenBank/DDBJ whole genome shotgun (WGS) entry which is preliminary data.</text>
</comment>
<protein>
    <submittedName>
        <fullName evidence="1">Uncharacterized protein</fullName>
    </submittedName>
</protein>
<name>A0A840QID6_9PSEU</name>
<organism evidence="1 2">
    <name type="scientific">Saccharopolyspora phatthalungensis</name>
    <dbReference type="NCBI Taxonomy" id="664693"/>
    <lineage>
        <taxon>Bacteria</taxon>
        <taxon>Bacillati</taxon>
        <taxon>Actinomycetota</taxon>
        <taxon>Actinomycetes</taxon>
        <taxon>Pseudonocardiales</taxon>
        <taxon>Pseudonocardiaceae</taxon>
        <taxon>Saccharopolyspora</taxon>
    </lineage>
</organism>